<evidence type="ECO:0000256" key="2">
    <source>
        <dbReference type="ARBA" id="ARBA00022723"/>
    </source>
</evidence>
<evidence type="ECO:0000259" key="5">
    <source>
        <dbReference type="Pfam" id="PF01975"/>
    </source>
</evidence>
<evidence type="ECO:0000313" key="6">
    <source>
        <dbReference type="EMBL" id="EDK38992.2"/>
    </source>
</evidence>
<dbReference type="Pfam" id="PF01975">
    <property type="entry name" value="SurE"/>
    <property type="match status" value="1"/>
</dbReference>
<organism evidence="6 7">
    <name type="scientific">Meyerozyma guilliermondii (strain ATCC 6260 / CBS 566 / DSM 6381 / JCM 1539 / NBRC 10279 / NRRL Y-324)</name>
    <name type="common">Yeast</name>
    <name type="synonym">Candida guilliermondii</name>
    <dbReference type="NCBI Taxonomy" id="294746"/>
    <lineage>
        <taxon>Eukaryota</taxon>
        <taxon>Fungi</taxon>
        <taxon>Dikarya</taxon>
        <taxon>Ascomycota</taxon>
        <taxon>Saccharomycotina</taxon>
        <taxon>Pichiomycetes</taxon>
        <taxon>Debaryomycetaceae</taxon>
        <taxon>Meyerozyma</taxon>
    </lineage>
</organism>
<keyword evidence="2" id="KW-0479">Metal-binding</keyword>
<proteinExistence type="inferred from homology"/>
<sequence length="320" mass="35004">MKCTIVLTLVYYAIMASAAKTILLSNDDGWASTYIRAAYRDLKDAGYNVILVAPVSQRSGYGGKFDVPTSKTLETEGEFSYVKKGAPSWDHEKDDQNIWYFNGTPASCISFALDYLLPEKFDNVTPDLVVAGPNEGPNLSPGFYTASGTMGAVYNAIYRGIPAISFSGSDFNNSFFKDSLDDSKSNPANIYSKKVVELTKKVIDGGMPAITGINVNFPKVGTLLGKDDPSCDDPKWQFGRMMGKGVFVQNMKYNSDSGLMEWGTKYFDNISKDCDSGDCGLTAEYDIYLKNNCSTSVSVFTVDYDTTLSTSNTVKKLLGF</sequence>
<comment type="similarity">
    <text evidence="1">Belongs to the SurE nucleotidase family.</text>
</comment>
<dbReference type="GO" id="GO:0008252">
    <property type="term" value="F:nucleotidase activity"/>
    <property type="evidence" value="ECO:0007669"/>
    <property type="project" value="InterPro"/>
</dbReference>
<dbReference type="Proteomes" id="UP000001997">
    <property type="component" value="Unassembled WGS sequence"/>
</dbReference>
<dbReference type="GO" id="GO:0046872">
    <property type="term" value="F:metal ion binding"/>
    <property type="evidence" value="ECO:0007669"/>
    <property type="project" value="UniProtKB-KW"/>
</dbReference>
<feature type="chain" id="PRO_5002681203" description="Survival protein SurE-like phosphatase/nucleotidase domain-containing protein" evidence="4">
    <location>
        <begin position="19"/>
        <end position="320"/>
    </location>
</feature>
<dbReference type="Gene3D" id="3.40.1210.10">
    <property type="entry name" value="Survival protein SurE-like phosphatase/nucleotidase"/>
    <property type="match status" value="1"/>
</dbReference>
<feature type="signal peptide" evidence="4">
    <location>
        <begin position="1"/>
        <end position="18"/>
    </location>
</feature>
<evidence type="ECO:0000313" key="7">
    <source>
        <dbReference type="Proteomes" id="UP000001997"/>
    </source>
</evidence>
<dbReference type="OrthoDB" id="4018688at2759"/>
<dbReference type="KEGG" id="pgu:PGUG_03090"/>
<dbReference type="eggNOG" id="ENOG502RXS5">
    <property type="taxonomic scope" value="Eukaryota"/>
</dbReference>
<dbReference type="PANTHER" id="PTHR30457:SF0">
    <property type="entry name" value="PHOSPHATASE, PUTATIVE (AFU_ORTHOLOGUE AFUA_4G01070)-RELATED"/>
    <property type="match status" value="1"/>
</dbReference>
<accession>A5DII9</accession>
<evidence type="ECO:0000256" key="1">
    <source>
        <dbReference type="ARBA" id="ARBA00011062"/>
    </source>
</evidence>
<dbReference type="SUPFAM" id="SSF64167">
    <property type="entry name" value="SurE-like"/>
    <property type="match status" value="1"/>
</dbReference>
<dbReference type="InterPro" id="IPR036523">
    <property type="entry name" value="SurE-like_sf"/>
</dbReference>
<feature type="domain" description="Survival protein SurE-like phosphatase/nucleotidase" evidence="5">
    <location>
        <begin position="22"/>
        <end position="220"/>
    </location>
</feature>
<keyword evidence="3" id="KW-0378">Hydrolase</keyword>
<reference evidence="6 7" key="1">
    <citation type="journal article" date="2009" name="Nature">
        <title>Evolution of pathogenicity and sexual reproduction in eight Candida genomes.</title>
        <authorList>
            <person name="Butler G."/>
            <person name="Rasmussen M.D."/>
            <person name="Lin M.F."/>
            <person name="Santos M.A."/>
            <person name="Sakthikumar S."/>
            <person name="Munro C.A."/>
            <person name="Rheinbay E."/>
            <person name="Grabherr M."/>
            <person name="Forche A."/>
            <person name="Reedy J.L."/>
            <person name="Agrafioti I."/>
            <person name="Arnaud M.B."/>
            <person name="Bates S."/>
            <person name="Brown A.J."/>
            <person name="Brunke S."/>
            <person name="Costanzo M.C."/>
            <person name="Fitzpatrick D.A."/>
            <person name="de Groot P.W."/>
            <person name="Harris D."/>
            <person name="Hoyer L.L."/>
            <person name="Hube B."/>
            <person name="Klis F.M."/>
            <person name="Kodira C."/>
            <person name="Lennard N."/>
            <person name="Logue M.E."/>
            <person name="Martin R."/>
            <person name="Neiman A.M."/>
            <person name="Nikolaou E."/>
            <person name="Quail M.A."/>
            <person name="Quinn J."/>
            <person name="Santos M.C."/>
            <person name="Schmitzberger F.F."/>
            <person name="Sherlock G."/>
            <person name="Shah P."/>
            <person name="Silverstein K.A."/>
            <person name="Skrzypek M.S."/>
            <person name="Soll D."/>
            <person name="Staggs R."/>
            <person name="Stansfield I."/>
            <person name="Stumpf M.P."/>
            <person name="Sudbery P.E."/>
            <person name="Srikantha T."/>
            <person name="Zeng Q."/>
            <person name="Berman J."/>
            <person name="Berriman M."/>
            <person name="Heitman J."/>
            <person name="Gow N.A."/>
            <person name="Lorenz M.C."/>
            <person name="Birren B.W."/>
            <person name="Kellis M."/>
            <person name="Cuomo C.A."/>
        </authorList>
    </citation>
    <scope>NUCLEOTIDE SEQUENCE [LARGE SCALE GENOMIC DNA]</scope>
    <source>
        <strain evidence="7">ATCC 6260 / CBS 566 / DSM 6381 / JCM 1539 / NBRC 10279 / NRRL Y-324</strain>
    </source>
</reference>
<gene>
    <name evidence="6" type="ORF">PGUG_03090</name>
</gene>
<name>A5DII9_PICGU</name>
<dbReference type="GeneID" id="5126738"/>
<dbReference type="OMA" id="TMGAVYN"/>
<dbReference type="STRING" id="294746.A5DII9"/>
<dbReference type="InterPro" id="IPR002828">
    <property type="entry name" value="SurE-like_Pase/nucleotidase"/>
</dbReference>
<dbReference type="PANTHER" id="PTHR30457">
    <property type="entry name" value="5'-NUCLEOTIDASE SURE"/>
    <property type="match status" value="1"/>
</dbReference>
<keyword evidence="7" id="KW-1185">Reference proteome</keyword>
<dbReference type="HOGENOM" id="CLU_045192_0_0_1"/>
<dbReference type="InterPro" id="IPR030048">
    <property type="entry name" value="SurE"/>
</dbReference>
<evidence type="ECO:0000256" key="4">
    <source>
        <dbReference type="SAM" id="SignalP"/>
    </source>
</evidence>
<keyword evidence="4" id="KW-0732">Signal</keyword>
<dbReference type="NCBIfam" id="TIGR00087">
    <property type="entry name" value="surE"/>
    <property type="match status" value="1"/>
</dbReference>
<dbReference type="InParanoid" id="A5DII9"/>
<dbReference type="EMBL" id="CH408157">
    <property type="protein sequence ID" value="EDK38992.2"/>
    <property type="molecule type" value="Genomic_DNA"/>
</dbReference>
<evidence type="ECO:0000256" key="3">
    <source>
        <dbReference type="ARBA" id="ARBA00022801"/>
    </source>
</evidence>
<protein>
    <recommendedName>
        <fullName evidence="5">Survival protein SurE-like phosphatase/nucleotidase domain-containing protein</fullName>
    </recommendedName>
</protein>
<dbReference type="RefSeq" id="XP_001485361.2">
    <property type="nucleotide sequence ID" value="XM_001485311.1"/>
</dbReference>
<dbReference type="AlphaFoldDB" id="A5DII9"/>